<keyword evidence="1" id="KW-0472">Membrane</keyword>
<dbReference type="AlphaFoldDB" id="A0A2T0UES3"/>
<dbReference type="Proteomes" id="UP000237822">
    <property type="component" value="Unassembled WGS sequence"/>
</dbReference>
<evidence type="ECO:0000313" key="2">
    <source>
        <dbReference type="EMBL" id="PRY56317.1"/>
    </source>
</evidence>
<gene>
    <name evidence="2" type="ORF">BCF74_11934</name>
</gene>
<sequence length="149" mass="16131">MTQRIRAAVRGHEVVAGLLVAVALGLILLAVPRVERLVLLVGAASVLVLAVLLIERFVHGEPELTWTTSSGTPARVRGHDRRITALTRAIEASRRGDLVARATVQDTLRSLARDRTDLGPDLTAYLNATNPPDVDAARLDAHLTELEEH</sequence>
<reference evidence="2 3" key="1">
    <citation type="submission" date="2018-03" db="EMBL/GenBank/DDBJ databases">
        <title>Genomic Encyclopedia of Archaeal and Bacterial Type Strains, Phase II (KMG-II): from individual species to whole genera.</title>
        <authorList>
            <person name="Goeker M."/>
        </authorList>
    </citation>
    <scope>NUCLEOTIDE SEQUENCE [LARGE SCALE GENOMIC DNA]</scope>
    <source>
        <strain evidence="2 3">ATCC BAA-1496</strain>
    </source>
</reference>
<keyword evidence="3" id="KW-1185">Reference proteome</keyword>
<comment type="caution">
    <text evidence="2">The sequence shown here is derived from an EMBL/GenBank/DDBJ whole genome shotgun (WGS) entry which is preliminary data.</text>
</comment>
<dbReference type="RefSeq" id="WP_106298140.1">
    <property type="nucleotide sequence ID" value="NZ_PVTI01000019.1"/>
</dbReference>
<keyword evidence="1" id="KW-0812">Transmembrane</keyword>
<evidence type="ECO:0000313" key="3">
    <source>
        <dbReference type="Proteomes" id="UP000237822"/>
    </source>
</evidence>
<feature type="transmembrane region" description="Helical" evidence="1">
    <location>
        <begin position="37"/>
        <end position="54"/>
    </location>
</feature>
<organism evidence="2 3">
    <name type="scientific">Knoellia remsis</name>
    <dbReference type="NCBI Taxonomy" id="407159"/>
    <lineage>
        <taxon>Bacteria</taxon>
        <taxon>Bacillati</taxon>
        <taxon>Actinomycetota</taxon>
        <taxon>Actinomycetes</taxon>
        <taxon>Micrococcales</taxon>
        <taxon>Intrasporangiaceae</taxon>
        <taxon>Knoellia</taxon>
    </lineage>
</organism>
<keyword evidence="1" id="KW-1133">Transmembrane helix</keyword>
<evidence type="ECO:0000256" key="1">
    <source>
        <dbReference type="SAM" id="Phobius"/>
    </source>
</evidence>
<protein>
    <submittedName>
        <fullName evidence="2">Uncharacterized protein</fullName>
    </submittedName>
</protein>
<dbReference type="OrthoDB" id="4843787at2"/>
<proteinExistence type="predicted"/>
<dbReference type="EMBL" id="PVTI01000019">
    <property type="protein sequence ID" value="PRY56317.1"/>
    <property type="molecule type" value="Genomic_DNA"/>
</dbReference>
<accession>A0A2T0UES3</accession>
<feature type="transmembrane region" description="Helical" evidence="1">
    <location>
        <begin position="12"/>
        <end position="31"/>
    </location>
</feature>
<name>A0A2T0UES3_9MICO</name>